<dbReference type="Gene3D" id="3.30.1490.190">
    <property type="match status" value="1"/>
</dbReference>
<dbReference type="AlphaFoldDB" id="A0A4Q2RDH2"/>
<evidence type="ECO:0000256" key="7">
    <source>
        <dbReference type="PIRSR" id="PIRSR602481-1"/>
    </source>
</evidence>
<dbReference type="InterPro" id="IPR036390">
    <property type="entry name" value="WH_DNA-bd_sf"/>
</dbReference>
<feature type="binding site" evidence="7">
    <location>
        <position position="132"/>
    </location>
    <ligand>
        <name>Zn(2+)</name>
        <dbReference type="ChEBI" id="CHEBI:29105"/>
    </ligand>
</feature>
<sequence>MTEKPKRRDTAGLIAAELAGTAKPHTAYELLERLRPSGVFAPTTVYRALEKLLASGKIHRIESLNAFVACRGAEGAPHDHGHGELGIGFTVCDRCAAVAEFEDASLQSRIEAAAAAGAFVPRSSIVEIHGLCAACAGEGPAAGRP</sequence>
<dbReference type="InterPro" id="IPR002481">
    <property type="entry name" value="FUR"/>
</dbReference>
<keyword evidence="4" id="KW-0805">Transcription regulation</keyword>
<keyword evidence="3 7" id="KW-0862">Zinc</keyword>
<dbReference type="EMBL" id="QYBC01000011">
    <property type="protein sequence ID" value="RYB04075.1"/>
    <property type="molecule type" value="Genomic_DNA"/>
</dbReference>
<dbReference type="Gene3D" id="1.10.10.10">
    <property type="entry name" value="Winged helix-like DNA-binding domain superfamily/Winged helix DNA-binding domain"/>
    <property type="match status" value="1"/>
</dbReference>
<evidence type="ECO:0000256" key="1">
    <source>
        <dbReference type="ARBA" id="ARBA00007957"/>
    </source>
</evidence>
<gene>
    <name evidence="9" type="ORF">D3272_13675</name>
</gene>
<feature type="binding site" evidence="8">
    <location>
        <position position="79"/>
    </location>
    <ligand>
        <name>Fe cation</name>
        <dbReference type="ChEBI" id="CHEBI:24875"/>
    </ligand>
</feature>
<feature type="binding site" evidence="7">
    <location>
        <position position="95"/>
    </location>
    <ligand>
        <name>Zn(2+)</name>
        <dbReference type="ChEBI" id="CHEBI:29105"/>
    </ligand>
</feature>
<keyword evidence="6" id="KW-0804">Transcription</keyword>
<comment type="cofactor">
    <cofactor evidence="7">
        <name>Zn(2+)</name>
        <dbReference type="ChEBI" id="CHEBI:29105"/>
    </cofactor>
    <text evidence="7">Binds 1 zinc ion per subunit.</text>
</comment>
<dbReference type="InterPro" id="IPR043135">
    <property type="entry name" value="Fur_C"/>
</dbReference>
<keyword evidence="5" id="KW-0238">DNA-binding</keyword>
<evidence type="ECO:0000256" key="5">
    <source>
        <dbReference type="ARBA" id="ARBA00023125"/>
    </source>
</evidence>
<dbReference type="SUPFAM" id="SSF46785">
    <property type="entry name" value="Winged helix' DNA-binding domain"/>
    <property type="match status" value="1"/>
</dbReference>
<feature type="binding site" evidence="7">
    <location>
        <position position="135"/>
    </location>
    <ligand>
        <name>Zn(2+)</name>
        <dbReference type="ChEBI" id="CHEBI:29105"/>
    </ligand>
</feature>
<feature type="binding site" evidence="7">
    <location>
        <position position="92"/>
    </location>
    <ligand>
        <name>Zn(2+)</name>
        <dbReference type="ChEBI" id="CHEBI:29105"/>
    </ligand>
</feature>
<keyword evidence="2" id="KW-0678">Repressor</keyword>
<evidence type="ECO:0000313" key="10">
    <source>
        <dbReference type="Proteomes" id="UP000289411"/>
    </source>
</evidence>
<dbReference type="Proteomes" id="UP000289411">
    <property type="component" value="Unassembled WGS sequence"/>
</dbReference>
<dbReference type="GO" id="GO:0000976">
    <property type="term" value="F:transcription cis-regulatory region binding"/>
    <property type="evidence" value="ECO:0007669"/>
    <property type="project" value="TreeGrafter"/>
</dbReference>
<evidence type="ECO:0000256" key="2">
    <source>
        <dbReference type="ARBA" id="ARBA00022491"/>
    </source>
</evidence>
<dbReference type="PANTHER" id="PTHR33202:SF6">
    <property type="entry name" value="ZINC UPTAKE REGULATION PROTEIN"/>
    <property type="match status" value="1"/>
</dbReference>
<reference evidence="9 10" key="2">
    <citation type="submission" date="2019-02" db="EMBL/GenBank/DDBJ databases">
        <title>'Lichenibacterium ramalinii' gen. nov. sp. nov., 'Lichenibacterium minor' gen. nov. sp. nov.</title>
        <authorList>
            <person name="Pankratov T."/>
        </authorList>
    </citation>
    <scope>NUCLEOTIDE SEQUENCE [LARGE SCALE GENOMIC DNA]</scope>
    <source>
        <strain evidence="9 10">RmlP001</strain>
    </source>
</reference>
<name>A0A4Q2RDH2_9HYPH</name>
<dbReference type="GO" id="GO:0045892">
    <property type="term" value="P:negative regulation of DNA-templated transcription"/>
    <property type="evidence" value="ECO:0007669"/>
    <property type="project" value="TreeGrafter"/>
</dbReference>
<proteinExistence type="inferred from homology"/>
<keyword evidence="8" id="KW-0408">Iron</keyword>
<reference evidence="9 10" key="1">
    <citation type="submission" date="2018-09" db="EMBL/GenBank/DDBJ databases">
        <authorList>
            <person name="Grouzdev D.S."/>
            <person name="Krutkina M.S."/>
        </authorList>
    </citation>
    <scope>NUCLEOTIDE SEQUENCE [LARGE SCALE GENOMIC DNA]</scope>
    <source>
        <strain evidence="9 10">RmlP001</strain>
    </source>
</reference>
<dbReference type="OrthoDB" id="9801127at2"/>
<evidence type="ECO:0000313" key="9">
    <source>
        <dbReference type="EMBL" id="RYB04075.1"/>
    </source>
</evidence>
<keyword evidence="10" id="KW-1185">Reference proteome</keyword>
<keyword evidence="7" id="KW-0479">Metal-binding</keyword>
<dbReference type="GO" id="GO:0003700">
    <property type="term" value="F:DNA-binding transcription factor activity"/>
    <property type="evidence" value="ECO:0007669"/>
    <property type="project" value="InterPro"/>
</dbReference>
<evidence type="ECO:0000256" key="8">
    <source>
        <dbReference type="PIRSR" id="PIRSR602481-2"/>
    </source>
</evidence>
<dbReference type="GO" id="GO:0005829">
    <property type="term" value="C:cytosol"/>
    <property type="evidence" value="ECO:0007669"/>
    <property type="project" value="TreeGrafter"/>
</dbReference>
<comment type="cofactor">
    <cofactor evidence="8">
        <name>Mn(2+)</name>
        <dbReference type="ChEBI" id="CHEBI:29035"/>
    </cofactor>
    <cofactor evidence="8">
        <name>Fe(2+)</name>
        <dbReference type="ChEBI" id="CHEBI:29033"/>
    </cofactor>
    <text evidence="8">Binds 1 Mn(2+) or Fe(2+) ion per subunit.</text>
</comment>
<protein>
    <submittedName>
        <fullName evidence="9">Transcriptional repressor</fullName>
    </submittedName>
</protein>
<dbReference type="InterPro" id="IPR036388">
    <property type="entry name" value="WH-like_DNA-bd_sf"/>
</dbReference>
<comment type="caution">
    <text evidence="9">The sequence shown here is derived from an EMBL/GenBank/DDBJ whole genome shotgun (WGS) entry which is preliminary data.</text>
</comment>
<comment type="similarity">
    <text evidence="1">Belongs to the Fur family.</text>
</comment>
<dbReference type="RefSeq" id="WP_129219774.1">
    <property type="nucleotide sequence ID" value="NZ_QYBC01000011.1"/>
</dbReference>
<evidence type="ECO:0000256" key="6">
    <source>
        <dbReference type="ARBA" id="ARBA00023163"/>
    </source>
</evidence>
<accession>A0A4Q2RDH2</accession>
<organism evidence="9 10">
    <name type="scientific">Lichenibacterium ramalinae</name>
    <dbReference type="NCBI Taxonomy" id="2316527"/>
    <lineage>
        <taxon>Bacteria</taxon>
        <taxon>Pseudomonadati</taxon>
        <taxon>Pseudomonadota</taxon>
        <taxon>Alphaproteobacteria</taxon>
        <taxon>Hyphomicrobiales</taxon>
        <taxon>Lichenihabitantaceae</taxon>
        <taxon>Lichenibacterium</taxon>
    </lineage>
</organism>
<dbReference type="PANTHER" id="PTHR33202">
    <property type="entry name" value="ZINC UPTAKE REGULATION PROTEIN"/>
    <property type="match status" value="1"/>
</dbReference>
<dbReference type="GO" id="GO:1900376">
    <property type="term" value="P:regulation of secondary metabolite biosynthetic process"/>
    <property type="evidence" value="ECO:0007669"/>
    <property type="project" value="TreeGrafter"/>
</dbReference>
<evidence type="ECO:0000256" key="4">
    <source>
        <dbReference type="ARBA" id="ARBA00023015"/>
    </source>
</evidence>
<evidence type="ECO:0000256" key="3">
    <source>
        <dbReference type="ARBA" id="ARBA00022833"/>
    </source>
</evidence>
<dbReference type="GO" id="GO:0008270">
    <property type="term" value="F:zinc ion binding"/>
    <property type="evidence" value="ECO:0007669"/>
    <property type="project" value="TreeGrafter"/>
</dbReference>